<feature type="binding site" evidence="9">
    <location>
        <position position="131"/>
    </location>
    <ligand>
        <name>Zn(2+)</name>
        <dbReference type="ChEBI" id="CHEBI:29105"/>
    </ligand>
</feature>
<dbReference type="Gene3D" id="3.40.1050.10">
    <property type="entry name" value="Carbonic anhydrase"/>
    <property type="match status" value="1"/>
</dbReference>
<dbReference type="SUPFAM" id="SSF53056">
    <property type="entry name" value="beta-carbonic anhydrase, cab"/>
    <property type="match status" value="1"/>
</dbReference>
<accession>A0A7S2UVW8</accession>
<dbReference type="CDD" id="cd00883">
    <property type="entry name" value="beta_CA_cladeA"/>
    <property type="match status" value="1"/>
</dbReference>
<evidence type="ECO:0000256" key="1">
    <source>
        <dbReference type="ARBA" id="ARBA00006217"/>
    </source>
</evidence>
<dbReference type="InterPro" id="IPR036874">
    <property type="entry name" value="Carbonic_anhydrase_sf"/>
</dbReference>
<keyword evidence="4 9" id="KW-0479">Metal-binding</keyword>
<evidence type="ECO:0000256" key="11">
    <source>
        <dbReference type="SAM" id="Phobius"/>
    </source>
</evidence>
<keyword evidence="5 9" id="KW-0862">Zinc</keyword>
<evidence type="ECO:0000256" key="2">
    <source>
        <dbReference type="ARBA" id="ARBA00012925"/>
    </source>
</evidence>
<name>A0A7S2UVW8_9STRA</name>
<dbReference type="EC" id="4.2.1.1" evidence="2 10"/>
<dbReference type="AlphaFoldDB" id="A0A7S2UVW8"/>
<keyword evidence="11" id="KW-0472">Membrane</keyword>
<dbReference type="GO" id="GO:0008270">
    <property type="term" value="F:zinc ion binding"/>
    <property type="evidence" value="ECO:0007669"/>
    <property type="project" value="UniProtKB-UniRule"/>
</dbReference>
<gene>
    <name evidence="12" type="ORF">FJAP1339_LOCUS3316</name>
</gene>
<dbReference type="InterPro" id="IPR001765">
    <property type="entry name" value="Carbonic_anhydrase"/>
</dbReference>
<feature type="binding site" evidence="9">
    <location>
        <position position="128"/>
    </location>
    <ligand>
        <name>Zn(2+)</name>
        <dbReference type="ChEBI" id="CHEBI:29105"/>
    </ligand>
</feature>
<proteinExistence type="inferred from homology"/>
<protein>
    <recommendedName>
        <fullName evidence="3 10">Carbonic anhydrase</fullName>
        <ecNumber evidence="2 10">4.2.1.1</ecNumber>
    </recommendedName>
    <alternativeName>
        <fullName evidence="7 10">Carbonate dehydratase</fullName>
    </alternativeName>
</protein>
<comment type="function">
    <text evidence="10">Reversible hydration of carbon dioxide.</text>
</comment>
<keyword evidence="11" id="KW-1133">Transmembrane helix</keyword>
<feature type="binding site" evidence="9">
    <location>
        <position position="72"/>
    </location>
    <ligand>
        <name>Zn(2+)</name>
        <dbReference type="ChEBI" id="CHEBI:29105"/>
    </ligand>
</feature>
<dbReference type="FunFam" id="3.40.1050.10:FF:000001">
    <property type="entry name" value="Carbonic anhydrase"/>
    <property type="match status" value="1"/>
</dbReference>
<evidence type="ECO:0000256" key="8">
    <source>
        <dbReference type="ARBA" id="ARBA00048348"/>
    </source>
</evidence>
<evidence type="ECO:0000256" key="4">
    <source>
        <dbReference type="ARBA" id="ARBA00022723"/>
    </source>
</evidence>
<feature type="binding site" evidence="9">
    <location>
        <position position="74"/>
    </location>
    <ligand>
        <name>Zn(2+)</name>
        <dbReference type="ChEBI" id="CHEBI:29105"/>
    </ligand>
</feature>
<evidence type="ECO:0000256" key="3">
    <source>
        <dbReference type="ARBA" id="ARBA00014628"/>
    </source>
</evidence>
<feature type="transmembrane region" description="Helical" evidence="11">
    <location>
        <begin position="280"/>
        <end position="298"/>
    </location>
</feature>
<dbReference type="PANTHER" id="PTHR11002:SF76">
    <property type="entry name" value="CARBONIC ANHYDRASE"/>
    <property type="match status" value="1"/>
</dbReference>
<evidence type="ECO:0000256" key="6">
    <source>
        <dbReference type="ARBA" id="ARBA00023239"/>
    </source>
</evidence>
<keyword evidence="6 10" id="KW-0456">Lyase</keyword>
<evidence type="ECO:0000313" key="12">
    <source>
        <dbReference type="EMBL" id="CAD9860795.1"/>
    </source>
</evidence>
<dbReference type="GO" id="GO:0004089">
    <property type="term" value="F:carbonate dehydratase activity"/>
    <property type="evidence" value="ECO:0007669"/>
    <property type="project" value="UniProtKB-UniRule"/>
</dbReference>
<comment type="similarity">
    <text evidence="1 10">Belongs to the beta-class carbonic anhydrase family.</text>
</comment>
<keyword evidence="11" id="KW-0812">Transmembrane</keyword>
<organism evidence="12">
    <name type="scientific">Fibrocapsa japonica</name>
    <dbReference type="NCBI Taxonomy" id="94617"/>
    <lineage>
        <taxon>Eukaryota</taxon>
        <taxon>Sar</taxon>
        <taxon>Stramenopiles</taxon>
        <taxon>Ochrophyta</taxon>
        <taxon>Raphidophyceae</taxon>
        <taxon>Chattonellales</taxon>
        <taxon>Chattonellaceae</taxon>
        <taxon>Fibrocapsa</taxon>
    </lineage>
</organism>
<evidence type="ECO:0000256" key="7">
    <source>
        <dbReference type="ARBA" id="ARBA00031969"/>
    </source>
</evidence>
<dbReference type="Pfam" id="PF00484">
    <property type="entry name" value="Pro_CA"/>
    <property type="match status" value="1"/>
</dbReference>
<dbReference type="PANTHER" id="PTHR11002">
    <property type="entry name" value="CARBONIC ANHYDRASE"/>
    <property type="match status" value="1"/>
</dbReference>
<evidence type="ECO:0000256" key="10">
    <source>
        <dbReference type="RuleBase" id="RU003956"/>
    </source>
</evidence>
<dbReference type="EMBL" id="HBHR01006777">
    <property type="protein sequence ID" value="CAD9860795.1"/>
    <property type="molecule type" value="Transcribed_RNA"/>
</dbReference>
<reference evidence="12" key="1">
    <citation type="submission" date="2021-01" db="EMBL/GenBank/DDBJ databases">
        <authorList>
            <person name="Corre E."/>
            <person name="Pelletier E."/>
            <person name="Niang G."/>
            <person name="Scheremetjew M."/>
            <person name="Finn R."/>
            <person name="Kale V."/>
            <person name="Holt S."/>
            <person name="Cochrane G."/>
            <person name="Meng A."/>
            <person name="Brown T."/>
            <person name="Cohen L."/>
        </authorList>
    </citation>
    <scope>NUCLEOTIDE SEQUENCE</scope>
    <source>
        <strain evidence="12">CCMP1661</strain>
    </source>
</reference>
<sequence length="337" mass="38217">MNFSQPMHLFPGQAKKNMVDSDEDDHPVWQQTDFNNILENNKKWVEQQVGVDPLYFDKLSQGQAPKYLYIGCADSRVPVNEIMGLDAGDIFVHRNVANLCVNGDMNLLAVLQYSVEFLKIPEIIVCGHYGCGGVKAASSTSADLGLIEHWLRHIRDVQRHHHNDLQVIGDEEARHRRLVELNVQEQCFNLACHPIVQKSQRAYGFPKIHGFVYDLNTGLLHDLKIKLEDNVSRYHGVYAVHSIVEKPKEEDVQEEAEEDVKEVPVRTVEYMRPAAPDTCFDIWIIALLCAVLLGLVLTTKFAPKEDILPNSAEMLAMNEKLEVLMAKFENMSCNANP</sequence>
<comment type="cofactor">
    <cofactor evidence="9">
        <name>Zn(2+)</name>
        <dbReference type="ChEBI" id="CHEBI:29105"/>
    </cofactor>
    <text evidence="9">Binds 1 zinc ion per subunit.</text>
</comment>
<evidence type="ECO:0000256" key="5">
    <source>
        <dbReference type="ARBA" id="ARBA00022833"/>
    </source>
</evidence>
<dbReference type="SMART" id="SM00947">
    <property type="entry name" value="Pro_CA"/>
    <property type="match status" value="1"/>
</dbReference>
<comment type="catalytic activity">
    <reaction evidence="8 10">
        <text>hydrogencarbonate + H(+) = CO2 + H2O</text>
        <dbReference type="Rhea" id="RHEA:10748"/>
        <dbReference type="ChEBI" id="CHEBI:15377"/>
        <dbReference type="ChEBI" id="CHEBI:15378"/>
        <dbReference type="ChEBI" id="CHEBI:16526"/>
        <dbReference type="ChEBI" id="CHEBI:17544"/>
        <dbReference type="EC" id="4.2.1.1"/>
    </reaction>
</comment>
<evidence type="ECO:0000256" key="9">
    <source>
        <dbReference type="PIRSR" id="PIRSR601765-1"/>
    </source>
</evidence>